<name>A0A4R5VGW5_9RHOB</name>
<feature type="transmembrane region" description="Helical" evidence="1">
    <location>
        <begin position="6"/>
        <end position="32"/>
    </location>
</feature>
<evidence type="ECO:0000313" key="4">
    <source>
        <dbReference type="Proteomes" id="UP000295301"/>
    </source>
</evidence>
<dbReference type="AlphaFoldDB" id="A0A4R5VGW5"/>
<organism evidence="3 4">
    <name type="scientific">Antarcticimicrobium luteum</name>
    <dbReference type="NCBI Taxonomy" id="2547397"/>
    <lineage>
        <taxon>Bacteria</taxon>
        <taxon>Pseudomonadati</taxon>
        <taxon>Pseudomonadota</taxon>
        <taxon>Alphaproteobacteria</taxon>
        <taxon>Rhodobacterales</taxon>
        <taxon>Paracoccaceae</taxon>
        <taxon>Antarcticimicrobium</taxon>
    </lineage>
</organism>
<evidence type="ECO:0000313" key="3">
    <source>
        <dbReference type="EMBL" id="TDK52987.1"/>
    </source>
</evidence>
<evidence type="ECO:0000259" key="2">
    <source>
        <dbReference type="Pfam" id="PF09851"/>
    </source>
</evidence>
<keyword evidence="1" id="KW-0472">Membrane</keyword>
<gene>
    <name evidence="3" type="ORF">E1832_00980</name>
</gene>
<reference evidence="3 4" key="1">
    <citation type="submission" date="2019-03" db="EMBL/GenBank/DDBJ databases">
        <title>Ruegeria lutea sp. nov., a novel strain, isolated from marine sediment, the Masan Bay, South Korea.</title>
        <authorList>
            <person name="Kim J."/>
            <person name="Kim D.-Y."/>
            <person name="Lee S.-S."/>
        </authorList>
    </citation>
    <scope>NUCLEOTIDE SEQUENCE [LARGE SCALE GENOMIC DNA]</scope>
    <source>
        <strain evidence="3 4">318-1</strain>
    </source>
</reference>
<feature type="domain" description="SHOCT" evidence="2">
    <location>
        <begin position="46"/>
        <end position="70"/>
    </location>
</feature>
<keyword evidence="1" id="KW-1133">Transmembrane helix</keyword>
<dbReference type="Pfam" id="PF09851">
    <property type="entry name" value="SHOCT"/>
    <property type="match status" value="1"/>
</dbReference>
<comment type="caution">
    <text evidence="3">The sequence shown here is derived from an EMBL/GenBank/DDBJ whole genome shotgun (WGS) entry which is preliminary data.</text>
</comment>
<protein>
    <recommendedName>
        <fullName evidence="2">SHOCT domain-containing protein</fullName>
    </recommendedName>
</protein>
<sequence length="73" mass="8274">MWGGGYGLGGALMMLVFWGLIIALIVFVVRWLTVNDRTSARRDGSLAILRERFAKGEIDEEEFERRKRALGSD</sequence>
<evidence type="ECO:0000256" key="1">
    <source>
        <dbReference type="SAM" id="Phobius"/>
    </source>
</evidence>
<accession>A0A4R5VGW5</accession>
<dbReference type="InterPro" id="IPR018649">
    <property type="entry name" value="SHOCT"/>
</dbReference>
<dbReference type="EMBL" id="SMUV01000031">
    <property type="protein sequence ID" value="TDK52987.1"/>
    <property type="molecule type" value="Genomic_DNA"/>
</dbReference>
<proteinExistence type="predicted"/>
<dbReference type="OrthoDB" id="1123500at2"/>
<keyword evidence="4" id="KW-1185">Reference proteome</keyword>
<keyword evidence="1" id="KW-0812">Transmembrane</keyword>
<dbReference type="Proteomes" id="UP000295301">
    <property type="component" value="Unassembled WGS sequence"/>
</dbReference>